<evidence type="ECO:0000313" key="2">
    <source>
        <dbReference type="EMBL" id="MDR7329486.1"/>
    </source>
</evidence>
<reference evidence="2" key="1">
    <citation type="submission" date="2023-07" db="EMBL/GenBank/DDBJ databases">
        <title>Sequencing the genomes of 1000 actinobacteria strains.</title>
        <authorList>
            <person name="Klenk H.-P."/>
        </authorList>
    </citation>
    <scope>NUCLEOTIDE SEQUENCE</scope>
    <source>
        <strain evidence="2">DSM 107476</strain>
    </source>
</reference>
<evidence type="ECO:0000313" key="3">
    <source>
        <dbReference type="Proteomes" id="UP001180840"/>
    </source>
</evidence>
<dbReference type="InterPro" id="IPR022183">
    <property type="entry name" value="DUF3710"/>
</dbReference>
<sequence>MALWPFGKKKDEPVVEDGSVNAAPAQQDTPVDDAVQEQATTEGEGIRAVVEHDAVDGTAGPFDGDNVAIEDFDFTDYSTGILNLGSMRLPLPKGSQVQVEMGEQGPKMIHIVTTAGRITPVAFAAPKASGQWEQASAEVLEGMRSQGMADVHYEQGPWGREIVGSGPQAAIRIVGIEGPRWMLRFTLTAPLDKTEELASIGRELAARTFVYRGQDPILAGNSLPVSIPPQLVQQVQEEMKRRQEQAQANQQAVATAQNSESAAEARAAMDAFREAINKQLKNNPADGPTDTGADTEQK</sequence>
<proteinExistence type="predicted"/>
<dbReference type="Proteomes" id="UP001180840">
    <property type="component" value="Unassembled WGS sequence"/>
</dbReference>
<feature type="region of interest" description="Disordered" evidence="1">
    <location>
        <begin position="20"/>
        <end position="42"/>
    </location>
</feature>
<gene>
    <name evidence="2" type="ORF">J2S39_001162</name>
</gene>
<dbReference type="EMBL" id="JAVDXZ010000001">
    <property type="protein sequence ID" value="MDR7329486.1"/>
    <property type="molecule type" value="Genomic_DNA"/>
</dbReference>
<evidence type="ECO:0000256" key="1">
    <source>
        <dbReference type="SAM" id="MobiDB-lite"/>
    </source>
</evidence>
<dbReference type="RefSeq" id="WP_290194279.1">
    <property type="nucleotide sequence ID" value="NZ_CP047654.1"/>
</dbReference>
<dbReference type="Pfam" id="PF12502">
    <property type="entry name" value="DUF3710"/>
    <property type="match status" value="1"/>
</dbReference>
<organism evidence="2 3">
    <name type="scientific">Corynebacterium guangdongense</name>
    <dbReference type="NCBI Taxonomy" id="1783348"/>
    <lineage>
        <taxon>Bacteria</taxon>
        <taxon>Bacillati</taxon>
        <taxon>Actinomycetota</taxon>
        <taxon>Actinomycetes</taxon>
        <taxon>Mycobacteriales</taxon>
        <taxon>Corynebacteriaceae</taxon>
        <taxon>Corynebacterium</taxon>
    </lineage>
</organism>
<feature type="compositionally biased region" description="Low complexity" evidence="1">
    <location>
        <begin position="245"/>
        <end position="270"/>
    </location>
</feature>
<comment type="caution">
    <text evidence="2">The sequence shown here is derived from an EMBL/GenBank/DDBJ whole genome shotgun (WGS) entry which is preliminary data.</text>
</comment>
<keyword evidence="3" id="KW-1185">Reference proteome</keyword>
<name>A0ABU1ZX47_9CORY</name>
<feature type="region of interest" description="Disordered" evidence="1">
    <location>
        <begin position="239"/>
        <end position="298"/>
    </location>
</feature>
<protein>
    <submittedName>
        <fullName evidence="2">Antitoxin component of MazEF toxin-antitoxin module</fullName>
    </submittedName>
</protein>
<accession>A0ABU1ZX47</accession>